<accession>A0ABR1FI26</accession>
<feature type="compositionally biased region" description="Basic and acidic residues" evidence="1">
    <location>
        <begin position="363"/>
        <end position="375"/>
    </location>
</feature>
<feature type="compositionally biased region" description="Low complexity" evidence="1">
    <location>
        <begin position="724"/>
        <end position="745"/>
    </location>
</feature>
<dbReference type="SMART" id="SM00239">
    <property type="entry name" value="C2"/>
    <property type="match status" value="1"/>
</dbReference>
<evidence type="ECO:0000313" key="4">
    <source>
        <dbReference type="EMBL" id="KAK7231180.1"/>
    </source>
</evidence>
<feature type="signal peptide" evidence="2">
    <location>
        <begin position="1"/>
        <end position="20"/>
    </location>
</feature>
<dbReference type="Pfam" id="PF00168">
    <property type="entry name" value="C2"/>
    <property type="match status" value="1"/>
</dbReference>
<evidence type="ECO:0000313" key="5">
    <source>
        <dbReference type="Proteomes" id="UP001363151"/>
    </source>
</evidence>
<dbReference type="SUPFAM" id="SSF53474">
    <property type="entry name" value="alpha/beta-Hydrolases"/>
    <property type="match status" value="1"/>
</dbReference>
<dbReference type="Proteomes" id="UP001363151">
    <property type="component" value="Unassembled WGS sequence"/>
</dbReference>
<dbReference type="Gene3D" id="3.40.50.1820">
    <property type="entry name" value="alpha/beta hydrolase"/>
    <property type="match status" value="1"/>
</dbReference>
<name>A0ABR1FI26_AURAN</name>
<sequence>MMRSALLLATHAALFAAAWAPPRHISPRRPAALRAAPDDLSGLPRAELEELARRLTSENAALRRSVEAPRNSFSLGAASLCAGFAFESYNDPDGARWERGADGCDVAFRDASFVRSCYAGALIARVVEARGLEGQQDLQEIALTGSASDPYVRLAVVERSPRGSQRERASNATDVARTETVWRGGDNAVWPDNSHCLYVRDPAAASLAVYDEDVASDDDLLGVAELPLSDILKAGGAATFELPLAVDAEDRVDFDGRFAVAGAAAAAMAGVATGGVALAAAAAAATAARVSNDRGRGSLTVELASSRSPATPRRGARRVGRLRAPRGARGPAGRVARGRRRLERPQRGRGARRGRLHTALLRRPPEDGHAGGPLARDDRRRRLLISFRGTSEPRDLVTDASALMAAGAADADLARDGYDDCVPSALGDALVHAGFRGALDSVARRLKQLAVYAATDAAAARPARRRPRPALRGWELIVTGHSLGGALATLFAYDVAPGVDAAAALPVRATPVSRPWFLPPVAARRPRAPPPALDRPKFARTTLITFGAPRVGDGAFAATFDATVAGHGQEKSAKFPTSKAPISVAGHRVVNGQDVVARLPRGFSYAHCGRTVFISDDASEPALWVEGSDDARVPAEAGDGSLTGVAASGGSSALAGLLEAAGAEASQVKPFDLRSAAAGAARLGRAVESAARPRPRAVAEAAGLDGGFVDAELKMVRAIASGDASPTTSSRPTSRARSARSPRPTGLRQRDGKL</sequence>
<feature type="compositionally biased region" description="Basic residues" evidence="1">
    <location>
        <begin position="336"/>
        <end position="356"/>
    </location>
</feature>
<dbReference type="InterPro" id="IPR000008">
    <property type="entry name" value="C2_dom"/>
</dbReference>
<reference evidence="4 5" key="1">
    <citation type="submission" date="2024-03" db="EMBL/GenBank/DDBJ databases">
        <title>Aureococcus anophagefferens CCMP1851 and Kratosvirus quantuckense: Draft genome of a second virus-susceptible host strain in the model system.</title>
        <authorList>
            <person name="Chase E."/>
            <person name="Truchon A.R."/>
            <person name="Schepens W."/>
            <person name="Wilhelm S.W."/>
        </authorList>
    </citation>
    <scope>NUCLEOTIDE SEQUENCE [LARGE SCALE GENOMIC DNA]</scope>
    <source>
        <strain evidence="4 5">CCMP1851</strain>
    </source>
</reference>
<feature type="domain" description="C2" evidence="3">
    <location>
        <begin position="103"/>
        <end position="242"/>
    </location>
</feature>
<evidence type="ECO:0000256" key="1">
    <source>
        <dbReference type="SAM" id="MobiDB-lite"/>
    </source>
</evidence>
<evidence type="ECO:0000259" key="3">
    <source>
        <dbReference type="PROSITE" id="PS50004"/>
    </source>
</evidence>
<feature type="compositionally biased region" description="Basic residues" evidence="1">
    <location>
        <begin position="314"/>
        <end position="326"/>
    </location>
</feature>
<organism evidence="4 5">
    <name type="scientific">Aureococcus anophagefferens</name>
    <name type="common">Harmful bloom alga</name>
    <dbReference type="NCBI Taxonomy" id="44056"/>
    <lineage>
        <taxon>Eukaryota</taxon>
        <taxon>Sar</taxon>
        <taxon>Stramenopiles</taxon>
        <taxon>Ochrophyta</taxon>
        <taxon>Pelagophyceae</taxon>
        <taxon>Pelagomonadales</taxon>
        <taxon>Pelagomonadaceae</taxon>
        <taxon>Aureococcus</taxon>
    </lineage>
</organism>
<gene>
    <name evidence="4" type="ORF">SO694_00071186</name>
</gene>
<proteinExistence type="predicted"/>
<dbReference type="PROSITE" id="PS50004">
    <property type="entry name" value="C2"/>
    <property type="match status" value="1"/>
</dbReference>
<protein>
    <recommendedName>
        <fullName evidence="3">C2 domain-containing protein</fullName>
    </recommendedName>
</protein>
<feature type="region of interest" description="Disordered" evidence="1">
    <location>
        <begin position="719"/>
        <end position="754"/>
    </location>
</feature>
<keyword evidence="2" id="KW-0732">Signal</keyword>
<feature type="region of interest" description="Disordered" evidence="1">
    <location>
        <begin position="300"/>
        <end position="375"/>
    </location>
</feature>
<dbReference type="SUPFAM" id="SSF49562">
    <property type="entry name" value="C2 domain (Calcium/lipid-binding domain, CaLB)"/>
    <property type="match status" value="1"/>
</dbReference>
<dbReference type="InterPro" id="IPR002921">
    <property type="entry name" value="Fungal_lipase-type"/>
</dbReference>
<dbReference type="CDD" id="cd00030">
    <property type="entry name" value="C2"/>
    <property type="match status" value="1"/>
</dbReference>
<comment type="caution">
    <text evidence="4">The sequence shown here is derived from an EMBL/GenBank/DDBJ whole genome shotgun (WGS) entry which is preliminary data.</text>
</comment>
<evidence type="ECO:0000256" key="2">
    <source>
        <dbReference type="SAM" id="SignalP"/>
    </source>
</evidence>
<feature type="chain" id="PRO_5045988193" description="C2 domain-containing protein" evidence="2">
    <location>
        <begin position="21"/>
        <end position="754"/>
    </location>
</feature>
<dbReference type="InterPro" id="IPR035892">
    <property type="entry name" value="C2_domain_sf"/>
</dbReference>
<dbReference type="Gene3D" id="2.60.40.150">
    <property type="entry name" value="C2 domain"/>
    <property type="match status" value="1"/>
</dbReference>
<dbReference type="Pfam" id="PF01764">
    <property type="entry name" value="Lipase_3"/>
    <property type="match status" value="2"/>
</dbReference>
<dbReference type="PANTHER" id="PTHR47759">
    <property type="entry name" value="OS04G0509100 PROTEIN"/>
    <property type="match status" value="1"/>
</dbReference>
<keyword evidence="5" id="KW-1185">Reference proteome</keyword>
<dbReference type="CDD" id="cd00519">
    <property type="entry name" value="Lipase_3"/>
    <property type="match status" value="1"/>
</dbReference>
<dbReference type="InterPro" id="IPR029058">
    <property type="entry name" value="AB_hydrolase_fold"/>
</dbReference>
<dbReference type="PANTHER" id="PTHR47759:SF2">
    <property type="entry name" value="TRIGLYCERIDE LIPASE"/>
    <property type="match status" value="1"/>
</dbReference>
<dbReference type="EMBL" id="JBBJCI010000419">
    <property type="protein sequence ID" value="KAK7231180.1"/>
    <property type="molecule type" value="Genomic_DNA"/>
</dbReference>